<dbReference type="InterPro" id="IPR023013">
    <property type="entry name" value="AGPR_AS"/>
</dbReference>
<sequence length="357" mass="35810">MVDSVHAPEPTGPVLRVAVAGASGYAGGEVLRLLLGHPAYRAGRLVIGALTAGANAGSALGELQPQLLPLADRVLAPTNIDELAGHDVVFLGLPHGQSAAIAAQLPASTVIIDCGADFRLTDAQAWEKYYGSAHAGSWPYGLPELPGGRDKLRGATRIAVPGCYPTVASLALAPAVAAGIIEPTVNVVAVSGTSGAGRKLDVGLLGSEVMGSARAYSIAGAHRHTPEIAQNLKAAGGMDVAVSFTPVLAPMPRGILATCTAPVKVDAEQARAVYEKAYADEPFVHLLPEGALPQTGAVLGSNAVTLQVAVDAAAGLLVVIGAIDNLTKGTAGAAVQSMNLAVGFDETAGLSTVGVAP</sequence>
<dbReference type="PROSITE" id="PS01224">
    <property type="entry name" value="ARGC"/>
    <property type="match status" value="1"/>
</dbReference>
<feature type="domain" description="Semialdehyde dehydrogenase NAD-binding" evidence="6">
    <location>
        <begin position="16"/>
        <end position="153"/>
    </location>
</feature>
<gene>
    <name evidence="4 7" type="primary">argC</name>
    <name evidence="7" type="ORF">KV110_12900</name>
</gene>
<dbReference type="InterPro" id="IPR000706">
    <property type="entry name" value="AGPR_type-1"/>
</dbReference>
<comment type="similarity">
    <text evidence="4">Belongs to the NAGSA dehydrogenase family. Type 1 subfamily.</text>
</comment>
<name>A0ABX8RXE2_NOCIO</name>
<keyword evidence="3 4" id="KW-0560">Oxidoreductase</keyword>
<dbReference type="Pfam" id="PF01118">
    <property type="entry name" value="Semialdhyde_dh"/>
    <property type="match status" value="1"/>
</dbReference>
<dbReference type="GO" id="GO:0003942">
    <property type="term" value="F:N-acetyl-gamma-glutamyl-phosphate reductase activity"/>
    <property type="evidence" value="ECO:0007669"/>
    <property type="project" value="UniProtKB-EC"/>
</dbReference>
<keyword evidence="8" id="KW-1185">Reference proteome</keyword>
<dbReference type="RefSeq" id="WP_218476205.1">
    <property type="nucleotide sequence ID" value="NZ_BAABJN010000001.1"/>
</dbReference>
<evidence type="ECO:0000256" key="1">
    <source>
        <dbReference type="ARBA" id="ARBA00022605"/>
    </source>
</evidence>
<keyword evidence="4" id="KW-0963">Cytoplasm</keyword>
<comment type="subcellular location">
    <subcellularLocation>
        <location evidence="4">Cytoplasm</location>
    </subcellularLocation>
</comment>
<protein>
    <recommendedName>
        <fullName evidence="4">N-acetyl-gamma-glutamyl-phosphate reductase</fullName>
        <shortName evidence="4">AGPR</shortName>
        <ecNumber evidence="4">1.2.1.38</ecNumber>
    </recommendedName>
    <alternativeName>
        <fullName evidence="4">N-acetyl-glutamate semialdehyde dehydrogenase</fullName>
        <shortName evidence="4">NAGSA dehydrogenase</shortName>
    </alternativeName>
</protein>
<dbReference type="InterPro" id="IPR000534">
    <property type="entry name" value="Semialdehyde_DH_NAD-bd"/>
</dbReference>
<comment type="function">
    <text evidence="4">Catalyzes the NADPH-dependent reduction of N-acetyl-5-glutamyl phosphate to yield N-acetyl-L-glutamate 5-semialdehyde.</text>
</comment>
<reference evidence="7 8" key="1">
    <citation type="submission" date="2021-07" db="EMBL/GenBank/DDBJ databases">
        <title>Whole Genome Sequence of Nocardia Iowensis.</title>
        <authorList>
            <person name="Lamm A."/>
            <person name="Collins-Fairclough A.M."/>
            <person name="Bunk B."/>
            <person name="Sproer C."/>
        </authorList>
    </citation>
    <scope>NUCLEOTIDE SEQUENCE [LARGE SCALE GENOMIC DNA]</scope>
    <source>
        <strain evidence="7 8">NRRL 5646</strain>
    </source>
</reference>
<keyword evidence="4" id="KW-0055">Arginine biosynthesis</keyword>
<comment type="pathway">
    <text evidence="4">Amino-acid biosynthesis; L-arginine biosynthesis; N(2)-acetyl-L-ornithine from L-glutamate: step 3/4.</text>
</comment>
<dbReference type="PANTHER" id="PTHR32338">
    <property type="entry name" value="N-ACETYL-GAMMA-GLUTAMYL-PHOSPHATE REDUCTASE, CHLOROPLASTIC-RELATED-RELATED"/>
    <property type="match status" value="1"/>
</dbReference>
<dbReference type="PANTHER" id="PTHR32338:SF10">
    <property type="entry name" value="N-ACETYL-GAMMA-GLUTAMYL-PHOSPHATE REDUCTASE, CHLOROPLASTIC-RELATED"/>
    <property type="match status" value="1"/>
</dbReference>
<organism evidence="7 8">
    <name type="scientific">Nocardia iowensis</name>
    <dbReference type="NCBI Taxonomy" id="204891"/>
    <lineage>
        <taxon>Bacteria</taxon>
        <taxon>Bacillati</taxon>
        <taxon>Actinomycetota</taxon>
        <taxon>Actinomycetes</taxon>
        <taxon>Mycobacteriales</taxon>
        <taxon>Nocardiaceae</taxon>
        <taxon>Nocardia</taxon>
    </lineage>
</organism>
<dbReference type="HAMAP" id="MF_00150">
    <property type="entry name" value="ArgC_type1"/>
    <property type="match status" value="1"/>
</dbReference>
<evidence type="ECO:0000256" key="3">
    <source>
        <dbReference type="ARBA" id="ARBA00023002"/>
    </source>
</evidence>
<dbReference type="CDD" id="cd24148">
    <property type="entry name" value="AGPR_1_actinobacAGPR_like"/>
    <property type="match status" value="1"/>
</dbReference>
<dbReference type="InterPro" id="IPR058924">
    <property type="entry name" value="AGPR_dimerisation_dom"/>
</dbReference>
<evidence type="ECO:0000256" key="4">
    <source>
        <dbReference type="HAMAP-Rule" id="MF_00150"/>
    </source>
</evidence>
<dbReference type="Pfam" id="PF22698">
    <property type="entry name" value="Semialdhyde_dhC_1"/>
    <property type="match status" value="1"/>
</dbReference>
<evidence type="ECO:0000259" key="6">
    <source>
        <dbReference type="SMART" id="SM00859"/>
    </source>
</evidence>
<evidence type="ECO:0000313" key="8">
    <source>
        <dbReference type="Proteomes" id="UP000694257"/>
    </source>
</evidence>
<dbReference type="EC" id="1.2.1.38" evidence="4"/>
<dbReference type="EMBL" id="CP078145">
    <property type="protein sequence ID" value="QXN93876.1"/>
    <property type="molecule type" value="Genomic_DNA"/>
</dbReference>
<feature type="active site" evidence="4 5">
    <location>
        <position position="163"/>
    </location>
</feature>
<keyword evidence="2 4" id="KW-0521">NADP</keyword>
<keyword evidence="1 4" id="KW-0028">Amino-acid biosynthesis</keyword>
<comment type="catalytic activity">
    <reaction evidence="4">
        <text>N-acetyl-L-glutamate 5-semialdehyde + phosphate + NADP(+) = N-acetyl-L-glutamyl 5-phosphate + NADPH + H(+)</text>
        <dbReference type="Rhea" id="RHEA:21588"/>
        <dbReference type="ChEBI" id="CHEBI:15378"/>
        <dbReference type="ChEBI" id="CHEBI:29123"/>
        <dbReference type="ChEBI" id="CHEBI:43474"/>
        <dbReference type="ChEBI" id="CHEBI:57783"/>
        <dbReference type="ChEBI" id="CHEBI:57936"/>
        <dbReference type="ChEBI" id="CHEBI:58349"/>
        <dbReference type="EC" id="1.2.1.38"/>
    </reaction>
</comment>
<proteinExistence type="inferred from homology"/>
<dbReference type="CDD" id="cd23934">
    <property type="entry name" value="AGPR_1_C"/>
    <property type="match status" value="1"/>
</dbReference>
<evidence type="ECO:0000256" key="5">
    <source>
        <dbReference type="PROSITE-ProRule" id="PRU10010"/>
    </source>
</evidence>
<dbReference type="Proteomes" id="UP000694257">
    <property type="component" value="Chromosome"/>
</dbReference>
<accession>A0ABX8RXE2</accession>
<dbReference type="SMART" id="SM00859">
    <property type="entry name" value="Semialdhyde_dh"/>
    <property type="match status" value="1"/>
</dbReference>
<dbReference type="NCBIfam" id="TIGR01850">
    <property type="entry name" value="argC"/>
    <property type="match status" value="1"/>
</dbReference>
<evidence type="ECO:0000256" key="2">
    <source>
        <dbReference type="ARBA" id="ARBA00022857"/>
    </source>
</evidence>
<dbReference type="InterPro" id="IPR050085">
    <property type="entry name" value="AGPR"/>
</dbReference>
<evidence type="ECO:0000313" key="7">
    <source>
        <dbReference type="EMBL" id="QXN93876.1"/>
    </source>
</evidence>